<organism evidence="1 2">
    <name type="scientific">Naganishia vaughanmartiniae</name>
    <dbReference type="NCBI Taxonomy" id="1424756"/>
    <lineage>
        <taxon>Eukaryota</taxon>
        <taxon>Fungi</taxon>
        <taxon>Dikarya</taxon>
        <taxon>Basidiomycota</taxon>
        <taxon>Agaricomycotina</taxon>
        <taxon>Tremellomycetes</taxon>
        <taxon>Filobasidiales</taxon>
        <taxon>Filobasidiaceae</taxon>
        <taxon>Naganishia</taxon>
    </lineage>
</organism>
<evidence type="ECO:0000313" key="2">
    <source>
        <dbReference type="Proteomes" id="UP001243375"/>
    </source>
</evidence>
<keyword evidence="2" id="KW-1185">Reference proteome</keyword>
<name>A0ACC2WZT1_9TREE</name>
<comment type="caution">
    <text evidence="1">The sequence shown here is derived from an EMBL/GenBank/DDBJ whole genome shotgun (WGS) entry which is preliminary data.</text>
</comment>
<dbReference type="EMBL" id="JASBWU010000013">
    <property type="protein sequence ID" value="KAJ9116988.1"/>
    <property type="molecule type" value="Genomic_DNA"/>
</dbReference>
<accession>A0ACC2WZT1</accession>
<reference evidence="1" key="1">
    <citation type="submission" date="2023-04" db="EMBL/GenBank/DDBJ databases">
        <title>Draft Genome sequencing of Naganishia species isolated from polar environments using Oxford Nanopore Technology.</title>
        <authorList>
            <person name="Leo P."/>
            <person name="Venkateswaran K."/>
        </authorList>
    </citation>
    <scope>NUCLEOTIDE SEQUENCE</scope>
    <source>
        <strain evidence="1">MNA-CCFEE 5425</strain>
    </source>
</reference>
<dbReference type="Proteomes" id="UP001243375">
    <property type="component" value="Unassembled WGS sequence"/>
</dbReference>
<gene>
    <name evidence="1" type="ORF">QFC22_004646</name>
</gene>
<evidence type="ECO:0000313" key="1">
    <source>
        <dbReference type="EMBL" id="KAJ9116988.1"/>
    </source>
</evidence>
<proteinExistence type="predicted"/>
<sequence>MYAKSIPDVKATLPSESVNLAKILSTASVTPPSVLKTVFAAAMMPRVPLYSLKLRHDLLAHPLAVRQTIVETERARSLLSLLSAAPASTMKIAKVPCSDYKSFAVLWGDAVVQEQNALQMTEQLMGILKAVLLVSVPLSMLHRHDSGSHVRHSELLGQCSVRECTTGVGPSPYVVPRSKKRQVEKQRMFGEICGAGLIACPIGRKGYECIDITSNIESCGGCLGVKREDGDSPAAGVDCTALLNVDSVACINGRCIIESCSGKATYDSTHNICVIVA</sequence>
<protein>
    <submittedName>
        <fullName evidence="1">Uncharacterized protein</fullName>
    </submittedName>
</protein>